<dbReference type="InterPro" id="IPR016024">
    <property type="entry name" value="ARM-type_fold"/>
</dbReference>
<dbReference type="Pfam" id="PF05729">
    <property type="entry name" value="NACHT"/>
    <property type="match status" value="1"/>
</dbReference>
<dbReference type="Proteomes" id="UP000014139">
    <property type="component" value="Unassembled WGS sequence"/>
</dbReference>
<reference evidence="2 3" key="1">
    <citation type="submission" date="2013-02" db="EMBL/GenBank/DDBJ databases">
        <title>Draft genome sequence of Amycolatopsis vancoresmycina strain DSM 44592T.</title>
        <authorList>
            <person name="Kumar S."/>
            <person name="Kaur N."/>
            <person name="Kaur C."/>
            <person name="Raghava G.P.S."/>
            <person name="Mayilraj S."/>
        </authorList>
    </citation>
    <scope>NUCLEOTIDE SEQUENCE [LARGE SCALE GENOMIC DNA]</scope>
    <source>
        <strain evidence="2 3">DSM 44592</strain>
    </source>
</reference>
<evidence type="ECO:0000313" key="3">
    <source>
        <dbReference type="Proteomes" id="UP000014139"/>
    </source>
</evidence>
<dbReference type="InterPro" id="IPR027417">
    <property type="entry name" value="P-loop_NTPase"/>
</dbReference>
<keyword evidence="3" id="KW-1185">Reference proteome</keyword>
<sequence>PVLDGRGQRIDLPARPVPRLVVRPPSRTVRAALDDDDHLLVTGGPGQGKSTLSLRLAADIAQQWKGHDGEAPLAEPVIPVRLPARELAARLNLPFFQALAESVQAEYGALLDFPVEAGTLAGRVAGCRWLLLVDGLDEVADLVQRDRLIKVLASRASQEASAHYRIVLTTRPIAGAALAPFHGAGAARYELLPFDEEALRHFAANWFAEGDTAERFVRQVHDANLDELVRVPLLATIAAIMFEQDRDRRLPDNRYELYESYLTYLQSARVIAPSPWDECRSRLFEHLGCVRLEEDTSLLTAACDWVAANASHACGGTNWREQLTTYLTAVGPFVSRAGELRFLHHSFAEHLAATAHALRLPDRFDPEAEEFVRLLHTARPGERGRHARLVLLHYTRLRQPETDRLIRHLHAGNPAMHVLAARLLAWHAPAGVETTDAFLATARKWAMTTQYPAQVILTQVSRAAHHPPLAGWLRDLMGDAEAPWESRIEAGRALAARLYGSDRVDAVEMLRSVVEDEAIAVEFRFEAAKALAEGSTDERLTAVSGLVSVLTDPGATALQNRNAAIVLAGLGPEPRTRAIEALARLLDDSDVPQDDMVQAALGLLEIGAGYEDRCAELFRAILAGPDDATPDVRNAALGLASLGHLADVVTALKARLADRRPNRVRLAAILLVQLGPQYRLEAAEMLFASASRPGVRTSVRVNVAGTLEAFGTEFRESALALLRRASAHRPVDTNALLWMADTLADFGPEYHLEAAREFNRVADHPHAAHFERTIALGKLAELGEPHRAAALQALRGDLTNRSANPDLRVGAGRELVRLGPAFHAEAAQQLLKIASGRAVDPQVRMSAWQVLQPLGTAFHHQASDALLTLLGPQEASAWEAHTSTGVFYPYDGDVDSNAAAVALVSVLRDPTRSVRHRVAAARSLVNLGRHHHFQAIEGFAELLDRKEIPFDELTLAVGAFSDVSVTRRMDLADLLAATVVPGQASAELVCATAEALAELALSHPRVDAAVRALRSDESIAGGRRAEAAVIVAAQDPAEVPTALEIVRPLQHDIGIHTWSSHIRDLAELGAELPGEVSTGTAAADAAVWVRQECAELLTEYRPDLSHEAVAELRSQAEDEHLAFTWRSSALLQLVQLDLATVDEAIGFHRRALDDEGELVRHRCDAANTLVQLDPAQDGAAQPVLRRLAGSSGLSDAERAVAVKRLTWNSLPPTEFLPLVRAIVHAPATSPTVRQDLARLLPATELRAVSRATIADRFASVASWTGATSGYWDNWSLASELEATLRDALAAPETSEAERIAVASALADLSPRLVPEAVALLTDLGESGHLRQRRLLALAELEPAWRQRLLAGTRDGFDGAGWRQQLEAADLLLNLDPEPLTDGDRAWLTRMLHDARFADQQRIVVSAALGRLNAIRALRDNPESSPVTHWLAAGWMRDYTREDRERGAQVLAAIAEDQASRPALRWRAAQDLALFGTRGRELAVERLQAMMPDETLPLLARMNAAQVLGDIRPDLRSEALAFLHRLDATARPFVRFQVLEAIGRYEPEEAALALRAIAEDAAQPSVIRLRCAKAMSALHRDYREPAALVCRELAHDIAVPRHIRAGAARMLALLSAMCRQEARDLLTEINANWGRQLNKRASAAAQSAVPDGS</sequence>
<dbReference type="EMBL" id="AOUO01000344">
    <property type="protein sequence ID" value="EOD66062.1"/>
    <property type="molecule type" value="Genomic_DNA"/>
</dbReference>
<dbReference type="InterPro" id="IPR011989">
    <property type="entry name" value="ARM-like"/>
</dbReference>
<accession>R1G3N6</accession>
<feature type="domain" description="NACHT" evidence="1">
    <location>
        <begin position="39"/>
        <end position="209"/>
    </location>
</feature>
<dbReference type="OrthoDB" id="135105at2"/>
<dbReference type="Gene3D" id="1.25.10.10">
    <property type="entry name" value="Leucine-rich Repeat Variant"/>
    <property type="match status" value="2"/>
</dbReference>
<dbReference type="GO" id="GO:0019135">
    <property type="term" value="F:deoxyhypusine monooxygenase activity"/>
    <property type="evidence" value="ECO:0007669"/>
    <property type="project" value="TreeGrafter"/>
</dbReference>
<dbReference type="SUPFAM" id="SSF52540">
    <property type="entry name" value="P-loop containing nucleoside triphosphate hydrolases"/>
    <property type="match status" value="1"/>
</dbReference>
<dbReference type="PANTHER" id="PTHR12697">
    <property type="entry name" value="PBS LYASE HEAT-LIKE PROTEIN"/>
    <property type="match status" value="1"/>
</dbReference>
<dbReference type="SMART" id="SM00567">
    <property type="entry name" value="EZ_HEAT"/>
    <property type="match status" value="12"/>
</dbReference>
<name>R1G3N6_9PSEU</name>
<dbReference type="PANTHER" id="PTHR12697:SF20">
    <property type="entry name" value="HEAT REPEAT-CONTAINING PROTEIN 4"/>
    <property type="match status" value="1"/>
</dbReference>
<evidence type="ECO:0000313" key="2">
    <source>
        <dbReference type="EMBL" id="EOD66062.1"/>
    </source>
</evidence>
<dbReference type="eggNOG" id="COG5635">
    <property type="taxonomic scope" value="Bacteria"/>
</dbReference>
<protein>
    <submittedName>
        <fullName evidence="2">Signal transduction protein with Nacht domain</fullName>
    </submittedName>
</protein>
<gene>
    <name evidence="2" type="ORF">H480_23537</name>
</gene>
<proteinExistence type="predicted"/>
<dbReference type="Gene3D" id="3.40.50.300">
    <property type="entry name" value="P-loop containing nucleotide triphosphate hydrolases"/>
    <property type="match status" value="1"/>
</dbReference>
<organism evidence="2 3">
    <name type="scientific">Amycolatopsis vancoresmycina DSM 44592</name>
    <dbReference type="NCBI Taxonomy" id="1292037"/>
    <lineage>
        <taxon>Bacteria</taxon>
        <taxon>Bacillati</taxon>
        <taxon>Actinomycetota</taxon>
        <taxon>Actinomycetes</taxon>
        <taxon>Pseudonocardiales</taxon>
        <taxon>Pseudonocardiaceae</taxon>
        <taxon>Amycolatopsis</taxon>
    </lineage>
</organism>
<dbReference type="SUPFAM" id="SSF48371">
    <property type="entry name" value="ARM repeat"/>
    <property type="match status" value="1"/>
</dbReference>
<feature type="non-terminal residue" evidence="2">
    <location>
        <position position="1"/>
    </location>
</feature>
<dbReference type="InterPro" id="IPR007111">
    <property type="entry name" value="NACHT_NTPase"/>
</dbReference>
<evidence type="ECO:0000259" key="1">
    <source>
        <dbReference type="Pfam" id="PF05729"/>
    </source>
</evidence>
<dbReference type="InterPro" id="IPR004155">
    <property type="entry name" value="PBS_lyase_HEAT"/>
</dbReference>
<dbReference type="PATRIC" id="fig|1292037.4.peg.4459"/>
<comment type="caution">
    <text evidence="2">The sequence shown here is derived from an EMBL/GenBank/DDBJ whole genome shotgun (WGS) entry which is preliminary data.</text>
</comment>